<dbReference type="InterPro" id="IPR002645">
    <property type="entry name" value="STAS_dom"/>
</dbReference>
<sequence length="273" mass="28974">MRTSGVLHATRGLGLHDHICWPYDDPAEFRRRAVEFLADGLALGQRCWYVSEGPTEELLSHVAELGAALDSGALRVVSIDDTYGDGGAVTPAEQVATYAAATRAALADGFSGLRVAAEATPMVRGDEALDAFCRYEHLVDRYMAGEPFAAMCAYDRTELPASAIGQLACLHPASGTGGSPFRLYAVPHARVALDGELDLESRDDFTRALDRADLRAGGGPVVVDGSSLEFIDHHALFALSRAADGDVVLRTRRSAPARLAALVGVPGLRVEAE</sequence>
<protein>
    <submittedName>
        <fullName evidence="2">MEDS domain-containing protein</fullName>
    </submittedName>
</protein>
<dbReference type="Pfam" id="PF14417">
    <property type="entry name" value="MEDS"/>
    <property type="match status" value="1"/>
</dbReference>
<comment type="caution">
    <text evidence="2">The sequence shown here is derived from an EMBL/GenBank/DDBJ whole genome shotgun (WGS) entry which is preliminary data.</text>
</comment>
<dbReference type="PROSITE" id="PS50801">
    <property type="entry name" value="STAS"/>
    <property type="match status" value="1"/>
</dbReference>
<feature type="domain" description="STAS" evidence="1">
    <location>
        <begin position="191"/>
        <end position="239"/>
    </location>
</feature>
<dbReference type="RefSeq" id="WP_344039838.1">
    <property type="nucleotide sequence ID" value="NZ_BAAAKE010000019.1"/>
</dbReference>
<evidence type="ECO:0000313" key="3">
    <source>
        <dbReference type="Proteomes" id="UP001595833"/>
    </source>
</evidence>
<name>A0ABV9YB99_9PSEU</name>
<evidence type="ECO:0000259" key="1">
    <source>
        <dbReference type="PROSITE" id="PS50801"/>
    </source>
</evidence>
<dbReference type="InterPro" id="IPR036513">
    <property type="entry name" value="STAS_dom_sf"/>
</dbReference>
<keyword evidence="3" id="KW-1185">Reference proteome</keyword>
<dbReference type="SUPFAM" id="SSF52091">
    <property type="entry name" value="SpoIIaa-like"/>
    <property type="match status" value="1"/>
</dbReference>
<gene>
    <name evidence="2" type="ORF">ACFPFM_34780</name>
</gene>
<proteinExistence type="predicted"/>
<dbReference type="Proteomes" id="UP001595833">
    <property type="component" value="Unassembled WGS sequence"/>
</dbReference>
<dbReference type="EMBL" id="JBHSJB010000035">
    <property type="protein sequence ID" value="MFC5058907.1"/>
    <property type="molecule type" value="Genomic_DNA"/>
</dbReference>
<dbReference type="InterPro" id="IPR025847">
    <property type="entry name" value="MEDS_domain"/>
</dbReference>
<accession>A0ABV9YB99</accession>
<reference evidence="3" key="1">
    <citation type="journal article" date="2019" name="Int. J. Syst. Evol. Microbiol.">
        <title>The Global Catalogue of Microorganisms (GCM) 10K type strain sequencing project: providing services to taxonomists for standard genome sequencing and annotation.</title>
        <authorList>
            <consortium name="The Broad Institute Genomics Platform"/>
            <consortium name="The Broad Institute Genome Sequencing Center for Infectious Disease"/>
            <person name="Wu L."/>
            <person name="Ma J."/>
        </authorList>
    </citation>
    <scope>NUCLEOTIDE SEQUENCE [LARGE SCALE GENOMIC DNA]</scope>
    <source>
        <strain evidence="3">KCTC 12848</strain>
    </source>
</reference>
<dbReference type="Gene3D" id="3.30.750.24">
    <property type="entry name" value="STAS domain"/>
    <property type="match status" value="1"/>
</dbReference>
<evidence type="ECO:0000313" key="2">
    <source>
        <dbReference type="EMBL" id="MFC5058907.1"/>
    </source>
</evidence>
<organism evidence="2 3">
    <name type="scientific">Saccharothrix xinjiangensis</name>
    <dbReference type="NCBI Taxonomy" id="204798"/>
    <lineage>
        <taxon>Bacteria</taxon>
        <taxon>Bacillati</taxon>
        <taxon>Actinomycetota</taxon>
        <taxon>Actinomycetes</taxon>
        <taxon>Pseudonocardiales</taxon>
        <taxon>Pseudonocardiaceae</taxon>
        <taxon>Saccharothrix</taxon>
    </lineage>
</organism>